<evidence type="ECO:0000313" key="4">
    <source>
        <dbReference type="EMBL" id="RUO43419.1"/>
    </source>
</evidence>
<keyword evidence="1" id="KW-0732">Signal</keyword>
<gene>
    <name evidence="4" type="ORF">CWE23_08715</name>
</gene>
<dbReference type="GO" id="GO:0003993">
    <property type="term" value="F:acid phosphatase activity"/>
    <property type="evidence" value="ECO:0007669"/>
    <property type="project" value="InterPro"/>
</dbReference>
<accession>A0AA94JD32</accession>
<dbReference type="PANTHER" id="PTHR22953">
    <property type="entry name" value="ACID PHOSPHATASE RELATED"/>
    <property type="match status" value="1"/>
</dbReference>
<comment type="caution">
    <text evidence="4">The sequence shown here is derived from an EMBL/GenBank/DDBJ whole genome shotgun (WGS) entry which is preliminary data.</text>
</comment>
<dbReference type="AlphaFoldDB" id="A0AA94JD32"/>
<protein>
    <submittedName>
        <fullName evidence="4">Phosphoesterase</fullName>
    </submittedName>
</protein>
<dbReference type="InterPro" id="IPR004843">
    <property type="entry name" value="Calcineurin-like_PHP"/>
</dbReference>
<name>A0AA94JD32_9GAMM</name>
<feature type="domain" description="Purple acid phosphatase N-terminal" evidence="3">
    <location>
        <begin position="65"/>
        <end position="161"/>
    </location>
</feature>
<proteinExistence type="predicted"/>
<dbReference type="InterPro" id="IPR003961">
    <property type="entry name" value="FN3_dom"/>
</dbReference>
<dbReference type="Pfam" id="PF16656">
    <property type="entry name" value="Pur_ac_phosph_N"/>
    <property type="match status" value="1"/>
</dbReference>
<dbReference type="Gene3D" id="2.60.40.380">
    <property type="entry name" value="Purple acid phosphatase-like, N-terminal"/>
    <property type="match status" value="1"/>
</dbReference>
<dbReference type="Gene3D" id="3.60.21.10">
    <property type="match status" value="1"/>
</dbReference>
<dbReference type="InterPro" id="IPR008963">
    <property type="entry name" value="Purple_acid_Pase-like_N"/>
</dbReference>
<dbReference type="EMBL" id="PIPS01000002">
    <property type="protein sequence ID" value="RUO43419.1"/>
    <property type="molecule type" value="Genomic_DNA"/>
</dbReference>
<dbReference type="CDD" id="cd00063">
    <property type="entry name" value="FN3"/>
    <property type="match status" value="1"/>
</dbReference>
<dbReference type="InterPro" id="IPR029052">
    <property type="entry name" value="Metallo-depent_PP-like"/>
</dbReference>
<dbReference type="InterPro" id="IPR015914">
    <property type="entry name" value="PAPs_N"/>
</dbReference>
<evidence type="ECO:0000313" key="5">
    <source>
        <dbReference type="Proteomes" id="UP000286680"/>
    </source>
</evidence>
<dbReference type="SUPFAM" id="SSF56300">
    <property type="entry name" value="Metallo-dependent phosphatases"/>
    <property type="match status" value="1"/>
</dbReference>
<reference evidence="5" key="1">
    <citation type="journal article" date="2018" name="Front. Microbiol.">
        <title>Genome-Based Analysis Reveals the Taxonomy and Diversity of the Family Idiomarinaceae.</title>
        <authorList>
            <person name="Liu Y."/>
            <person name="Lai Q."/>
            <person name="Shao Z."/>
        </authorList>
    </citation>
    <scope>NUCLEOTIDE SEQUENCE [LARGE SCALE GENOMIC DNA]</scope>
    <source>
        <strain evidence="5">SN-14</strain>
    </source>
</reference>
<keyword evidence="5" id="KW-1185">Reference proteome</keyword>
<feature type="domain" description="Calcineurin-like phosphoesterase" evidence="2">
    <location>
        <begin position="187"/>
        <end position="366"/>
    </location>
</feature>
<evidence type="ECO:0000259" key="2">
    <source>
        <dbReference type="Pfam" id="PF00149"/>
    </source>
</evidence>
<dbReference type="PANTHER" id="PTHR22953:SF153">
    <property type="entry name" value="PURPLE ACID PHOSPHATASE"/>
    <property type="match status" value="1"/>
</dbReference>
<dbReference type="SUPFAM" id="SSF49363">
    <property type="entry name" value="Purple acid phosphatase, N-terminal domain"/>
    <property type="match status" value="1"/>
</dbReference>
<organism evidence="4 5">
    <name type="scientific">Idiomarina aquatica</name>
    <dbReference type="NCBI Taxonomy" id="1327752"/>
    <lineage>
        <taxon>Bacteria</taxon>
        <taxon>Pseudomonadati</taxon>
        <taxon>Pseudomonadota</taxon>
        <taxon>Gammaproteobacteria</taxon>
        <taxon>Alteromonadales</taxon>
        <taxon>Idiomarinaceae</taxon>
        <taxon>Idiomarina</taxon>
    </lineage>
</organism>
<dbReference type="InterPro" id="IPR039331">
    <property type="entry name" value="PAPs-like"/>
</dbReference>
<sequence>MSLPQYKLNLLSAKGTFMHLSPLTKVACAMALILTTSDTMSAVETQPANTSVPEGEMRYKVSAFPDRVALIATASPARSQTFSWRTQVMSEPALLQITAATPSPGLHLKATEYSAEHVRLTSANGKAQHHRVTVDGLTPDTLYAYRVSGDGTWSDWYQFRTPAATFSPYTALYFGDAQNAVYSHFSRTVRESLRTAPRAKVMLYAGDLVNSRDGIHDDEWGEWFAAVDWMAATVNQLPAAGNHEFSSDDDNPIRHLLPNWTAHYPVAGNGPDALSDTVYFSDVQGVRYIALDSTEALQDEAHAKRQAEWLQNVLADNPNRWTVVFHHHPIQSVSKGRDNPPLRKYWQPIYEQFDVDFVLQGHDHTYGRHSQLSDHSGPVYVVSVAGPKMYLVSDEAQRVMHRTAEDTQLFQTLAFSEQQVAYRSYTATGELYDAFILHKRADGSKRLTDQVPDTAERRCQNPAPARDDRCWNGTDVIYAQPIKK</sequence>
<dbReference type="Proteomes" id="UP000286680">
    <property type="component" value="Unassembled WGS sequence"/>
</dbReference>
<evidence type="ECO:0000256" key="1">
    <source>
        <dbReference type="ARBA" id="ARBA00022729"/>
    </source>
</evidence>
<dbReference type="GO" id="GO:0046872">
    <property type="term" value="F:metal ion binding"/>
    <property type="evidence" value="ECO:0007669"/>
    <property type="project" value="InterPro"/>
</dbReference>
<evidence type="ECO:0000259" key="3">
    <source>
        <dbReference type="Pfam" id="PF16656"/>
    </source>
</evidence>
<dbReference type="Pfam" id="PF00149">
    <property type="entry name" value="Metallophos"/>
    <property type="match status" value="1"/>
</dbReference>